<comment type="subcellular location">
    <subcellularLocation>
        <location evidence="1">Cytoplasm</location>
    </subcellularLocation>
</comment>
<dbReference type="Pfam" id="PF00387">
    <property type="entry name" value="PI-PLC-Y"/>
    <property type="match status" value="1"/>
</dbReference>
<dbReference type="Gene3D" id="3.20.20.190">
    <property type="entry name" value="Phosphatidylinositol (PI) phosphodiesterase"/>
    <property type="match status" value="1"/>
</dbReference>
<feature type="non-terminal residue" evidence="7">
    <location>
        <position position="634"/>
    </location>
</feature>
<dbReference type="SUPFAM" id="SSF51695">
    <property type="entry name" value="PLC-like phosphodiesterases"/>
    <property type="match status" value="1"/>
</dbReference>
<dbReference type="InterPro" id="IPR000909">
    <property type="entry name" value="PLipase_C_PInositol-sp_X_dom"/>
</dbReference>
<evidence type="ECO:0000256" key="4">
    <source>
        <dbReference type="RuleBase" id="RU361133"/>
    </source>
</evidence>
<dbReference type="PANTHER" id="PTHR10336:SF149">
    <property type="entry name" value="1-PHOSPHATIDYLINOSITOL 4,5-BISPHOSPHATE PHOSPHODIESTERASE CLASSES I AND II"/>
    <property type="match status" value="1"/>
</dbReference>
<evidence type="ECO:0000256" key="5">
    <source>
        <dbReference type="SAM" id="MobiDB-lite"/>
    </source>
</evidence>
<dbReference type="CDD" id="cd08591">
    <property type="entry name" value="PI-PLCc_beta"/>
    <property type="match status" value="1"/>
</dbReference>
<dbReference type="Pfam" id="PF22631">
    <property type="entry name" value="PLCB1-4-like_EFh"/>
    <property type="match status" value="1"/>
</dbReference>
<feature type="region of interest" description="Disordered" evidence="5">
    <location>
        <begin position="448"/>
        <end position="485"/>
    </location>
</feature>
<evidence type="ECO:0000313" key="7">
    <source>
        <dbReference type="EMBL" id="CAG5128721.1"/>
    </source>
</evidence>
<dbReference type="SUPFAM" id="SSF50729">
    <property type="entry name" value="PH domain-like"/>
    <property type="match status" value="1"/>
</dbReference>
<dbReference type="GO" id="GO:0048015">
    <property type="term" value="P:phosphatidylinositol-mediated signaling"/>
    <property type="evidence" value="ECO:0007669"/>
    <property type="project" value="TreeGrafter"/>
</dbReference>
<sequence length="634" mass="73132">MKVDEKGYIMYWRDQNKEMDFLDIALISDTRTGSQVKIPKDQKLRDSLMIGQSDIPLEDKMVTVVYGKDMVNVEFVHFVCANKEAAQEWTDELLKYAHNLLASNSSSLTYLDKLFTRFNLVLNNEGKVSMKNIVKNIASNRDDRKKVEKALEAVGFHAGKTDAINPQKFTFENFFNFYRHLLGRTEVDKIFDELGAKKKPYLTTQQFCDFLNKQQRDPRLNEVLYPNYTLAKADELIHRYETKSGMAQKGHLSQEGFLKYLMSEDNNIIPPDKLDISEDMDQPLAHYFINSSHNTYLTGHQLTGKSSVEIYHQVLLSGCRCVELDCWDGKDSDMEPIITHGYTMCTEVLFKDVIEAIAQSAFKTSDYPVILSFENHCSPKQQAKMANYCRTIFGDLLLINPLDSNPLKQDVPLPSPTQLKRKIIIKNKKKHFHRGIVIFIDDDDDTVTSEEGREKTTKKKQKKILTEEEKKRIQRMKKEKGTAGKEASAAMEMSLLVNYIQPVHFHSFDASEKRRRSYEITSFVETQGTSLLKEFPVDFVNYNKRQMSRIYPKGTRVDSSNFMPQLFWNAGCQLVALNFQTLDLAMQFNLGIFEYNGRTGYILKPDFMRRRDRHFDPFAESTVDGIIAGSLSIK</sequence>
<evidence type="ECO:0000256" key="2">
    <source>
        <dbReference type="ARBA" id="ARBA00022490"/>
    </source>
</evidence>
<dbReference type="Pfam" id="PF17787">
    <property type="entry name" value="PH_14"/>
    <property type="match status" value="1"/>
</dbReference>
<evidence type="ECO:0000256" key="1">
    <source>
        <dbReference type="ARBA" id="ARBA00004496"/>
    </source>
</evidence>
<dbReference type="InterPro" id="IPR053945">
    <property type="entry name" value="PLCB1-4-like_EFh"/>
</dbReference>
<dbReference type="FunFam" id="1.10.238.10:FF:000005">
    <property type="entry name" value="Phosphoinositide phospholipase C"/>
    <property type="match status" value="1"/>
</dbReference>
<dbReference type="PANTHER" id="PTHR10336">
    <property type="entry name" value="PHOSPHOINOSITIDE-SPECIFIC PHOSPHOLIPASE C FAMILY PROTEIN"/>
    <property type="match status" value="1"/>
</dbReference>
<keyword evidence="4" id="KW-0442">Lipid degradation</keyword>
<dbReference type="InterPro" id="IPR017946">
    <property type="entry name" value="PLC-like_Pdiesterase_TIM-brl"/>
</dbReference>
<dbReference type="SMART" id="SM00149">
    <property type="entry name" value="PLCYc"/>
    <property type="match status" value="1"/>
</dbReference>
<dbReference type="GO" id="GO:0016042">
    <property type="term" value="P:lipid catabolic process"/>
    <property type="evidence" value="ECO:0007669"/>
    <property type="project" value="UniProtKB-KW"/>
</dbReference>
<dbReference type="SUPFAM" id="SSF47473">
    <property type="entry name" value="EF-hand"/>
    <property type="match status" value="1"/>
</dbReference>
<dbReference type="InterPro" id="IPR037862">
    <property type="entry name" value="PLC-beta_PH"/>
</dbReference>
<dbReference type="Gene3D" id="2.30.29.240">
    <property type="match status" value="1"/>
</dbReference>
<dbReference type="GO" id="GO:0051209">
    <property type="term" value="P:release of sequestered calcium ion into cytosol"/>
    <property type="evidence" value="ECO:0007669"/>
    <property type="project" value="TreeGrafter"/>
</dbReference>
<protein>
    <recommendedName>
        <fullName evidence="4">Phosphoinositide phospholipase C</fullName>
        <ecNumber evidence="4">3.1.4.11</ecNumber>
    </recommendedName>
</protein>
<comment type="caution">
    <text evidence="7">The sequence shown here is derived from an EMBL/GenBank/DDBJ whole genome shotgun (WGS) entry which is preliminary data.</text>
</comment>
<dbReference type="InterPro" id="IPR001711">
    <property type="entry name" value="PLipase_C_Pinositol-sp_Y"/>
</dbReference>
<keyword evidence="3" id="KW-0807">Transducer</keyword>
<evidence type="ECO:0000313" key="8">
    <source>
        <dbReference type="Proteomes" id="UP000678393"/>
    </source>
</evidence>
<dbReference type="EMBL" id="CAJHNH020003190">
    <property type="protein sequence ID" value="CAG5128721.1"/>
    <property type="molecule type" value="Genomic_DNA"/>
</dbReference>
<keyword evidence="4" id="KW-0378">Hydrolase</keyword>
<keyword evidence="8" id="KW-1185">Reference proteome</keyword>
<dbReference type="SMART" id="SM00148">
    <property type="entry name" value="PLCXc"/>
    <property type="match status" value="1"/>
</dbReference>
<keyword evidence="4" id="KW-0443">Lipid metabolism</keyword>
<dbReference type="PROSITE" id="PS50007">
    <property type="entry name" value="PIPLC_X_DOMAIN"/>
    <property type="match status" value="1"/>
</dbReference>
<reference evidence="7" key="1">
    <citation type="submission" date="2021-04" db="EMBL/GenBank/DDBJ databases">
        <authorList>
            <consortium name="Molecular Ecology Group"/>
        </authorList>
    </citation>
    <scope>NUCLEOTIDE SEQUENCE</scope>
</reference>
<dbReference type="PRINTS" id="PR00390">
    <property type="entry name" value="PHPHLIPASEC"/>
</dbReference>
<dbReference type="PROSITE" id="PS50008">
    <property type="entry name" value="PIPLC_Y_DOMAIN"/>
    <property type="match status" value="1"/>
</dbReference>
<dbReference type="AlphaFoldDB" id="A0A8S3ZQE3"/>
<dbReference type="GO" id="GO:0007186">
    <property type="term" value="P:G protein-coupled receptor signaling pathway"/>
    <property type="evidence" value="ECO:0007669"/>
    <property type="project" value="TreeGrafter"/>
</dbReference>
<dbReference type="OrthoDB" id="269822at2759"/>
<name>A0A8S3ZQE3_9EUPU</name>
<feature type="domain" description="PI-PLC Y-box" evidence="6">
    <location>
        <begin position="493"/>
        <end position="609"/>
    </location>
</feature>
<dbReference type="EC" id="3.1.4.11" evidence="4"/>
<dbReference type="GO" id="GO:0004435">
    <property type="term" value="F:phosphatidylinositol-4,5-bisphosphate phospholipase C activity"/>
    <property type="evidence" value="ECO:0007669"/>
    <property type="project" value="UniProtKB-EC"/>
</dbReference>
<keyword evidence="2" id="KW-0963">Cytoplasm</keyword>
<dbReference type="InterPro" id="IPR001192">
    <property type="entry name" value="PI-PLC_fam"/>
</dbReference>
<evidence type="ECO:0000256" key="3">
    <source>
        <dbReference type="ARBA" id="ARBA00023224"/>
    </source>
</evidence>
<organism evidence="7 8">
    <name type="scientific">Candidula unifasciata</name>
    <dbReference type="NCBI Taxonomy" id="100452"/>
    <lineage>
        <taxon>Eukaryota</taxon>
        <taxon>Metazoa</taxon>
        <taxon>Spiralia</taxon>
        <taxon>Lophotrochozoa</taxon>
        <taxon>Mollusca</taxon>
        <taxon>Gastropoda</taxon>
        <taxon>Heterobranchia</taxon>
        <taxon>Euthyneura</taxon>
        <taxon>Panpulmonata</taxon>
        <taxon>Eupulmonata</taxon>
        <taxon>Stylommatophora</taxon>
        <taxon>Helicina</taxon>
        <taxon>Helicoidea</taxon>
        <taxon>Geomitridae</taxon>
        <taxon>Candidula</taxon>
    </lineage>
</organism>
<accession>A0A8S3ZQE3</accession>
<dbReference type="GO" id="GO:0046488">
    <property type="term" value="P:phosphatidylinositol metabolic process"/>
    <property type="evidence" value="ECO:0007669"/>
    <property type="project" value="TreeGrafter"/>
</dbReference>
<dbReference type="GO" id="GO:0005737">
    <property type="term" value="C:cytoplasm"/>
    <property type="evidence" value="ECO:0007669"/>
    <property type="project" value="UniProtKB-SubCell"/>
</dbReference>
<dbReference type="InterPro" id="IPR011992">
    <property type="entry name" value="EF-hand-dom_pair"/>
</dbReference>
<dbReference type="Pfam" id="PF00388">
    <property type="entry name" value="PI-PLC-X"/>
    <property type="match status" value="1"/>
</dbReference>
<dbReference type="FunFam" id="3.20.20.190:FF:000031">
    <property type="entry name" value="1-phosphatidylinositol 4,5-bisphosphate phosphodiesterase"/>
    <property type="match status" value="1"/>
</dbReference>
<dbReference type="CDD" id="cd13361">
    <property type="entry name" value="PH_PLC_beta"/>
    <property type="match status" value="1"/>
</dbReference>
<proteinExistence type="predicted"/>
<dbReference type="Proteomes" id="UP000678393">
    <property type="component" value="Unassembled WGS sequence"/>
</dbReference>
<gene>
    <name evidence="7" type="ORF">CUNI_LOCUS14279</name>
</gene>
<evidence type="ECO:0000259" key="6">
    <source>
        <dbReference type="PROSITE" id="PS50008"/>
    </source>
</evidence>
<dbReference type="Gene3D" id="1.10.238.10">
    <property type="entry name" value="EF-hand"/>
    <property type="match status" value="1"/>
</dbReference>
<comment type="catalytic activity">
    <reaction evidence="4">
        <text>a 1,2-diacyl-sn-glycero-3-phospho-(1D-myo-inositol-4,5-bisphosphate) + H2O = 1D-myo-inositol 1,4,5-trisphosphate + a 1,2-diacyl-sn-glycerol + H(+)</text>
        <dbReference type="Rhea" id="RHEA:33179"/>
        <dbReference type="ChEBI" id="CHEBI:15377"/>
        <dbReference type="ChEBI" id="CHEBI:15378"/>
        <dbReference type="ChEBI" id="CHEBI:17815"/>
        <dbReference type="ChEBI" id="CHEBI:58456"/>
        <dbReference type="ChEBI" id="CHEBI:203600"/>
        <dbReference type="EC" id="3.1.4.11"/>
    </reaction>
</comment>